<dbReference type="SUPFAM" id="SSF48452">
    <property type="entry name" value="TPR-like"/>
    <property type="match status" value="1"/>
</dbReference>
<dbReference type="AlphaFoldDB" id="A0AAW5CBZ2"/>
<dbReference type="RefSeq" id="WP_175316035.1">
    <property type="nucleotide sequence ID" value="NZ_JABWDG010000092.1"/>
</dbReference>
<evidence type="ECO:0000259" key="1">
    <source>
        <dbReference type="Pfam" id="PF14322"/>
    </source>
</evidence>
<organism evidence="2 3">
    <name type="scientific">Odoribacter splanchnicus</name>
    <dbReference type="NCBI Taxonomy" id="28118"/>
    <lineage>
        <taxon>Bacteria</taxon>
        <taxon>Pseudomonadati</taxon>
        <taxon>Bacteroidota</taxon>
        <taxon>Bacteroidia</taxon>
        <taxon>Bacteroidales</taxon>
        <taxon>Odoribacteraceae</taxon>
        <taxon>Odoribacter</taxon>
    </lineage>
</organism>
<comment type="caution">
    <text evidence="2">The sequence shown here is derived from an EMBL/GenBank/DDBJ whole genome shotgun (WGS) entry which is preliminary data.</text>
</comment>
<dbReference type="EMBL" id="JAKNDN010000012">
    <property type="protein sequence ID" value="MCG4959683.1"/>
    <property type="molecule type" value="Genomic_DNA"/>
</dbReference>
<accession>A0AAW5CBZ2</accession>
<dbReference type="Proteomes" id="UP001199750">
    <property type="component" value="Unassembled WGS sequence"/>
</dbReference>
<dbReference type="GO" id="GO:0009279">
    <property type="term" value="C:cell outer membrane"/>
    <property type="evidence" value="ECO:0007669"/>
    <property type="project" value="UniProtKB-SubCell"/>
</dbReference>
<protein>
    <submittedName>
        <fullName evidence="2">RagB/SusD family nutrient uptake outer membrane protein</fullName>
    </submittedName>
</protein>
<reference evidence="2" key="1">
    <citation type="submission" date="2022-01" db="EMBL/GenBank/DDBJ databases">
        <title>Collection of gut derived symbiotic bacterial strains cultured from healthy donors.</title>
        <authorList>
            <person name="Lin H."/>
            <person name="Kohout C."/>
            <person name="Waligurski E."/>
            <person name="Pamer E.G."/>
        </authorList>
    </citation>
    <scope>NUCLEOTIDE SEQUENCE</scope>
    <source>
        <strain evidence="2">DFI.1.149</strain>
    </source>
</reference>
<dbReference type="Gene3D" id="2.20.20.130">
    <property type="match status" value="1"/>
</dbReference>
<evidence type="ECO:0000313" key="2">
    <source>
        <dbReference type="EMBL" id="MCG4959683.1"/>
    </source>
</evidence>
<sequence length="485" mass="54802">MKKYIVCSLCFWILCSSCNDWLDVKPQGQTEEEDMYTTYEGFKDALTGCYVKLKDRDLYGEGLTMSHIESLAQLWDLSGSTRDADLALARYEYENTYAKSVISGIYGGLYNVIVQANSVLRHLEHGGDCIEDSVAFRVLQGEAFAIRAFCHLDVLRLFGQMPQNPVRKVTLPYSEDVSFKNLPRYYDYAAFCGKLESDLLAAENALSVDPVISTSLTYSGQEDDFLDFRGLRLNYYAVKALQARFYLYTGQTKKAYEAAKAVYTVMPVSLSSMADFNLQYYAAPSECLFALSNHKLIDYSIGVTGVGSDRLTGTNLFISAEMRDKLYEGQDITTHAGYANSWNTSIPDANGNYNYACVKKYYYDAGQEYGANVLLMKLQIVPVLRMSEVYLILLETTTDLEEANRLYADYMAARNVNVSAYFTDLASVKNFVLEEIRREFYAEGHLFYAYKRQGIRKMLWGAAEVGEAEYILPLPDSEYDPGTGK</sequence>
<name>A0AAW5CBZ2_9BACT</name>
<dbReference type="Gene3D" id="1.25.40.900">
    <property type="match status" value="1"/>
</dbReference>
<feature type="domain" description="SusD-like N-terminal" evidence="1">
    <location>
        <begin position="20"/>
        <end position="207"/>
    </location>
</feature>
<dbReference type="InterPro" id="IPR011990">
    <property type="entry name" value="TPR-like_helical_dom_sf"/>
</dbReference>
<dbReference type="Pfam" id="PF14322">
    <property type="entry name" value="SusD-like_3"/>
    <property type="match status" value="1"/>
</dbReference>
<proteinExistence type="predicted"/>
<evidence type="ECO:0000313" key="3">
    <source>
        <dbReference type="Proteomes" id="UP001199750"/>
    </source>
</evidence>
<dbReference type="Gene3D" id="1.25.40.390">
    <property type="match status" value="1"/>
</dbReference>
<gene>
    <name evidence="2" type="ORF">L0P03_07445</name>
</gene>
<dbReference type="InterPro" id="IPR033985">
    <property type="entry name" value="SusD-like_N"/>
</dbReference>